<accession>A0A161XZK9</accession>
<dbReference type="InterPro" id="IPR011032">
    <property type="entry name" value="GroES-like_sf"/>
</dbReference>
<sequence length="50" mass="5390">MKAAVAHQFKDPLRIEDVAQPEIRPGTVLVKVAACVYAIQTCTHVMGIGL</sequence>
<proteinExistence type="predicted"/>
<reference evidence="1 2" key="1">
    <citation type="submission" date="2013-07" db="EMBL/GenBank/DDBJ databases">
        <title>Comparative Genomic and Metabolomic Analysis of Twelve Strains of Pseudoalteromonas luteoviolacea.</title>
        <authorList>
            <person name="Vynne N.G."/>
            <person name="Mansson M."/>
            <person name="Gram L."/>
        </authorList>
    </citation>
    <scope>NUCLEOTIDE SEQUENCE [LARGE SCALE GENOMIC DNA]</scope>
    <source>
        <strain evidence="1 2">CPMOR-1</strain>
    </source>
</reference>
<organism evidence="1 2">
    <name type="scientific">Pseudoalteromonas luteoviolacea CPMOR-1</name>
    <dbReference type="NCBI Taxonomy" id="1365248"/>
    <lineage>
        <taxon>Bacteria</taxon>
        <taxon>Pseudomonadati</taxon>
        <taxon>Pseudomonadota</taxon>
        <taxon>Gammaproteobacteria</taxon>
        <taxon>Alteromonadales</taxon>
        <taxon>Pseudoalteromonadaceae</taxon>
        <taxon>Pseudoalteromonas</taxon>
    </lineage>
</organism>
<dbReference type="EMBL" id="AUYC01000059">
    <property type="protein sequence ID" value="KZN59556.1"/>
    <property type="molecule type" value="Genomic_DNA"/>
</dbReference>
<evidence type="ECO:0000313" key="2">
    <source>
        <dbReference type="Proteomes" id="UP000076486"/>
    </source>
</evidence>
<dbReference type="AlphaFoldDB" id="A0A161XZK9"/>
<dbReference type="PATRIC" id="fig|1365248.3.peg.4410"/>
<protein>
    <submittedName>
        <fullName evidence="1">Uncharacterized protein</fullName>
    </submittedName>
</protein>
<name>A0A161XZK9_9GAMM</name>
<gene>
    <name evidence="1" type="ORF">N473_25825</name>
</gene>
<dbReference type="Gene3D" id="3.90.180.10">
    <property type="entry name" value="Medium-chain alcohol dehydrogenases, catalytic domain"/>
    <property type="match status" value="1"/>
</dbReference>
<comment type="caution">
    <text evidence="1">The sequence shown here is derived from an EMBL/GenBank/DDBJ whole genome shotgun (WGS) entry which is preliminary data.</text>
</comment>
<dbReference type="SUPFAM" id="SSF50129">
    <property type="entry name" value="GroES-like"/>
    <property type="match status" value="1"/>
</dbReference>
<dbReference type="Proteomes" id="UP000076486">
    <property type="component" value="Unassembled WGS sequence"/>
</dbReference>
<evidence type="ECO:0000313" key="1">
    <source>
        <dbReference type="EMBL" id="KZN59556.1"/>
    </source>
</evidence>